<reference evidence="2" key="1">
    <citation type="submission" date="2021-10" db="EMBL/GenBank/DDBJ databases">
        <title>Marinomonas pontica sp. nov., isolated from the Black Sea.</title>
        <authorList>
            <person name="Zhao L.-H."/>
            <person name="Xue J.-H."/>
        </authorList>
    </citation>
    <scope>NUCLEOTIDE SEQUENCE</scope>
    <source>
        <strain evidence="2">E8</strain>
    </source>
</reference>
<dbReference type="Proteomes" id="UP001139095">
    <property type="component" value="Unassembled WGS sequence"/>
</dbReference>
<organism evidence="2 3">
    <name type="scientific">Marinomonas algarum</name>
    <dbReference type="NCBI Taxonomy" id="2883105"/>
    <lineage>
        <taxon>Bacteria</taxon>
        <taxon>Pseudomonadati</taxon>
        <taxon>Pseudomonadota</taxon>
        <taxon>Gammaproteobacteria</taxon>
        <taxon>Oceanospirillales</taxon>
        <taxon>Oceanospirillaceae</taxon>
        <taxon>Marinomonas</taxon>
    </lineage>
</organism>
<protein>
    <recommendedName>
        <fullName evidence="4">Tetratricopeptide repeat protein</fullName>
    </recommendedName>
</protein>
<sequence length="273" mass="30711">MVIYRFTFLFFALCLAGCQENVRSSQSVETRTESSATTADQQTSTERSDDTASAKNTNTRKNRVNKLTESEKITLRLLGQGESALLAQRLLTPAEDNANLYFQAALGRDPGNFRAIQGITAIVDRYTQWAWQAAQGRNYQAAERYLDSARSVNPEDPAVTEMSGRIKDLMQRRAESVTAAKITSGNNASTNAVEADSFFLPKSLFRQSEEEIIADIQPIIDKVSSTKQTIAIYWPNDKEARLIYQIINSRVTEFRVRAMIFHRADYAVKMVNE</sequence>
<name>A0A9X1IP39_9GAMM</name>
<evidence type="ECO:0000313" key="3">
    <source>
        <dbReference type="Proteomes" id="UP001139095"/>
    </source>
</evidence>
<accession>A0A9X1IP39</accession>
<evidence type="ECO:0008006" key="4">
    <source>
        <dbReference type="Google" id="ProtNLM"/>
    </source>
</evidence>
<evidence type="ECO:0000313" key="2">
    <source>
        <dbReference type="EMBL" id="MCB5161333.1"/>
    </source>
</evidence>
<comment type="caution">
    <text evidence="2">The sequence shown here is derived from an EMBL/GenBank/DDBJ whole genome shotgun (WGS) entry which is preliminary data.</text>
</comment>
<feature type="region of interest" description="Disordered" evidence="1">
    <location>
        <begin position="25"/>
        <end position="65"/>
    </location>
</feature>
<dbReference type="RefSeq" id="WP_226753713.1">
    <property type="nucleotide sequence ID" value="NZ_JAJATW010000006.1"/>
</dbReference>
<dbReference type="AlphaFoldDB" id="A0A9X1IP39"/>
<gene>
    <name evidence="2" type="ORF">LG368_05385</name>
</gene>
<dbReference type="EMBL" id="JAJATW010000006">
    <property type="protein sequence ID" value="MCB5161333.1"/>
    <property type="molecule type" value="Genomic_DNA"/>
</dbReference>
<keyword evidence="3" id="KW-1185">Reference proteome</keyword>
<feature type="compositionally biased region" description="Low complexity" evidence="1">
    <location>
        <begin position="33"/>
        <end position="45"/>
    </location>
</feature>
<evidence type="ECO:0000256" key="1">
    <source>
        <dbReference type="SAM" id="MobiDB-lite"/>
    </source>
</evidence>
<proteinExistence type="predicted"/>